<reference evidence="9" key="1">
    <citation type="submission" date="2016-11" db="UniProtKB">
        <authorList>
            <consortium name="WormBaseParasite"/>
        </authorList>
    </citation>
    <scope>IDENTIFICATION</scope>
</reference>
<dbReference type="InterPro" id="IPR050927">
    <property type="entry name" value="TRPM"/>
</dbReference>
<dbReference type="InterPro" id="IPR057366">
    <property type="entry name" value="TRPM-like"/>
</dbReference>
<dbReference type="PANTHER" id="PTHR13800:SF1">
    <property type="entry name" value="TRANSIENT RECEPTOR POTENTIAL CATION CHANNEL TRPM"/>
    <property type="match status" value="1"/>
</dbReference>
<evidence type="ECO:0000256" key="6">
    <source>
        <dbReference type="SAM" id="Phobius"/>
    </source>
</evidence>
<organism evidence="8 9">
    <name type="scientific">Macrostomum lignano</name>
    <dbReference type="NCBI Taxonomy" id="282301"/>
    <lineage>
        <taxon>Eukaryota</taxon>
        <taxon>Metazoa</taxon>
        <taxon>Spiralia</taxon>
        <taxon>Lophotrochozoa</taxon>
        <taxon>Platyhelminthes</taxon>
        <taxon>Rhabditophora</taxon>
        <taxon>Macrostomorpha</taxon>
        <taxon>Macrostomida</taxon>
        <taxon>Macrostomidae</taxon>
        <taxon>Macrostomum</taxon>
    </lineage>
</organism>
<keyword evidence="8" id="KW-1185">Reference proteome</keyword>
<feature type="region of interest" description="Disordered" evidence="5">
    <location>
        <begin position="303"/>
        <end position="342"/>
    </location>
</feature>
<dbReference type="GO" id="GO:0005886">
    <property type="term" value="C:plasma membrane"/>
    <property type="evidence" value="ECO:0007669"/>
    <property type="project" value="TreeGrafter"/>
</dbReference>
<evidence type="ECO:0000256" key="2">
    <source>
        <dbReference type="ARBA" id="ARBA00022692"/>
    </source>
</evidence>
<feature type="transmembrane region" description="Helical" evidence="6">
    <location>
        <begin position="267"/>
        <end position="285"/>
    </location>
</feature>
<keyword evidence="2 6" id="KW-0812">Transmembrane</keyword>
<name>A0A1I8F644_9PLAT</name>
<feature type="compositionally biased region" description="Acidic residues" evidence="5">
    <location>
        <begin position="307"/>
        <end position="325"/>
    </location>
</feature>
<accession>A0A1I8F644</accession>
<dbReference type="Proteomes" id="UP000095280">
    <property type="component" value="Unplaced"/>
</dbReference>
<dbReference type="AlphaFoldDB" id="A0A1I8F644"/>
<evidence type="ECO:0000256" key="3">
    <source>
        <dbReference type="ARBA" id="ARBA00022989"/>
    </source>
</evidence>
<evidence type="ECO:0000313" key="9">
    <source>
        <dbReference type="WBParaSite" id="maker-unitig_21925-snap-gene-0.1-mRNA-1"/>
    </source>
</evidence>
<feature type="compositionally biased region" description="Acidic residues" evidence="5">
    <location>
        <begin position="373"/>
        <end position="382"/>
    </location>
</feature>
<sequence>RSRQAPSPLAQAHPAKYSGRHKHRLSLYIVGRLIQELIGGGYTHEYTRRYASSKAPLAPWSASESKDVALGTAAAATPSAAAPSTAAATPANANVFFSGLRNVRSRLGINPEEEPPSQLKQRRLPLSLLGPHDLGGAVPPLHPRLVFPSMRRRLHSQGAVRAALLRAIAARVDEDVQSEYHLELADWADKYETEALAMLDHCHRFDPRRARRLVTYRLAEFGGHTCMSLAYTSRSMRFLSHACPQVILNDLWYGGIRESGQLTGLRVVLLCGILAACPPAFFLLLRAKFLSFKSLAELRDQPQTREEFDEFAQQEGSDSGDEASEAEQAARTAATAAAGAPAQAFVEPESLRNLMRSMPADSLGDKLRRMESPDVEAADADVDGASKNPRATEAAKAAASQDASPARQALLSAGGDCKDWSGGSMS</sequence>
<comment type="subcellular location">
    <subcellularLocation>
        <location evidence="1">Membrane</location>
        <topology evidence="1">Multi-pass membrane protein</topology>
    </subcellularLocation>
</comment>
<evidence type="ECO:0000256" key="4">
    <source>
        <dbReference type="ARBA" id="ARBA00023136"/>
    </source>
</evidence>
<dbReference type="PANTHER" id="PTHR13800">
    <property type="entry name" value="TRANSIENT RECEPTOR POTENTIAL CATION CHANNEL, SUBFAMILY M, MEMBER 6"/>
    <property type="match status" value="1"/>
</dbReference>
<feature type="domain" description="TRPM-like" evidence="7">
    <location>
        <begin position="164"/>
        <end position="241"/>
    </location>
</feature>
<dbReference type="GO" id="GO:0005261">
    <property type="term" value="F:monoatomic cation channel activity"/>
    <property type="evidence" value="ECO:0007669"/>
    <property type="project" value="TreeGrafter"/>
</dbReference>
<evidence type="ECO:0000256" key="1">
    <source>
        <dbReference type="ARBA" id="ARBA00004141"/>
    </source>
</evidence>
<dbReference type="GO" id="GO:0030001">
    <property type="term" value="P:metal ion transport"/>
    <property type="evidence" value="ECO:0007669"/>
    <property type="project" value="TreeGrafter"/>
</dbReference>
<dbReference type="WBParaSite" id="maker-unitig_21925-snap-gene-0.1-mRNA-1">
    <property type="protein sequence ID" value="maker-unitig_21925-snap-gene-0.1-mRNA-1"/>
    <property type="gene ID" value="maker-unitig_21925-snap-gene-0.1"/>
</dbReference>
<keyword evidence="4 6" id="KW-0472">Membrane</keyword>
<proteinExistence type="predicted"/>
<protein>
    <submittedName>
        <fullName evidence="9">CRAL-TRIO domain-containing protein</fullName>
    </submittedName>
</protein>
<evidence type="ECO:0000259" key="7">
    <source>
        <dbReference type="Pfam" id="PF25508"/>
    </source>
</evidence>
<evidence type="ECO:0000256" key="5">
    <source>
        <dbReference type="SAM" id="MobiDB-lite"/>
    </source>
</evidence>
<dbReference type="Pfam" id="PF25508">
    <property type="entry name" value="TRPM2"/>
    <property type="match status" value="1"/>
</dbReference>
<feature type="compositionally biased region" description="Low complexity" evidence="5">
    <location>
        <begin position="383"/>
        <end position="409"/>
    </location>
</feature>
<feature type="compositionally biased region" description="Low complexity" evidence="5">
    <location>
        <begin position="326"/>
        <end position="342"/>
    </location>
</feature>
<evidence type="ECO:0000313" key="8">
    <source>
        <dbReference type="Proteomes" id="UP000095280"/>
    </source>
</evidence>
<feature type="region of interest" description="Disordered" evidence="5">
    <location>
        <begin position="364"/>
        <end position="426"/>
    </location>
</feature>
<keyword evidence="3 6" id="KW-1133">Transmembrane helix</keyword>